<accession>A0A3B1CGI1</accession>
<name>A0A3B1CGI1_9ZZZZ</name>
<evidence type="ECO:0000259" key="2">
    <source>
        <dbReference type="PROSITE" id="PS50846"/>
    </source>
</evidence>
<evidence type="ECO:0000313" key="3">
    <source>
        <dbReference type="EMBL" id="VAX29596.1"/>
    </source>
</evidence>
<sequence>MAEVTLEIEGMTCQHCVMRVKKAIDGIDGVVSSDVSTGSARVSYDDSRTDRDAIEKAIQDAGYKVRG</sequence>
<feature type="domain" description="HMA" evidence="2">
    <location>
        <begin position="2"/>
        <end position="66"/>
    </location>
</feature>
<protein>
    <recommendedName>
        <fullName evidence="2">HMA domain-containing protein</fullName>
    </recommendedName>
</protein>
<reference evidence="3" key="1">
    <citation type="submission" date="2018-06" db="EMBL/GenBank/DDBJ databases">
        <authorList>
            <person name="Zhirakovskaya E."/>
        </authorList>
    </citation>
    <scope>NUCLEOTIDE SEQUENCE</scope>
</reference>
<dbReference type="Gene3D" id="3.30.70.100">
    <property type="match status" value="1"/>
</dbReference>
<dbReference type="SUPFAM" id="SSF55008">
    <property type="entry name" value="HMA, heavy metal-associated domain"/>
    <property type="match status" value="1"/>
</dbReference>
<dbReference type="CDD" id="cd00371">
    <property type="entry name" value="HMA"/>
    <property type="match status" value="1"/>
</dbReference>
<evidence type="ECO:0000256" key="1">
    <source>
        <dbReference type="ARBA" id="ARBA00022723"/>
    </source>
</evidence>
<keyword evidence="1" id="KW-0479">Metal-binding</keyword>
<dbReference type="InterPro" id="IPR006121">
    <property type="entry name" value="HMA_dom"/>
</dbReference>
<dbReference type="PROSITE" id="PS50846">
    <property type="entry name" value="HMA_2"/>
    <property type="match status" value="1"/>
</dbReference>
<dbReference type="Pfam" id="PF00403">
    <property type="entry name" value="HMA"/>
    <property type="match status" value="1"/>
</dbReference>
<dbReference type="InterPro" id="IPR036163">
    <property type="entry name" value="HMA_dom_sf"/>
</dbReference>
<dbReference type="GO" id="GO:0006825">
    <property type="term" value="P:copper ion transport"/>
    <property type="evidence" value="ECO:0007669"/>
    <property type="project" value="InterPro"/>
</dbReference>
<gene>
    <name evidence="3" type="ORF">MNBD_NITROSPIRAE02-1183</name>
</gene>
<dbReference type="EMBL" id="UOGH01000126">
    <property type="protein sequence ID" value="VAX29596.1"/>
    <property type="molecule type" value="Genomic_DNA"/>
</dbReference>
<dbReference type="FunFam" id="3.30.70.100:FF:000005">
    <property type="entry name" value="Copper-exporting P-type ATPase A"/>
    <property type="match status" value="1"/>
</dbReference>
<dbReference type="InterPro" id="IPR000428">
    <property type="entry name" value="Cu-bd"/>
</dbReference>
<proteinExistence type="predicted"/>
<dbReference type="PRINTS" id="PR00944">
    <property type="entry name" value="CUEXPORT"/>
</dbReference>
<dbReference type="NCBIfam" id="TIGR00003">
    <property type="entry name" value="copper ion binding protein"/>
    <property type="match status" value="1"/>
</dbReference>
<dbReference type="GO" id="GO:0005507">
    <property type="term" value="F:copper ion binding"/>
    <property type="evidence" value="ECO:0007669"/>
    <property type="project" value="InterPro"/>
</dbReference>
<dbReference type="InterPro" id="IPR006122">
    <property type="entry name" value="HMA_Cu_ion-bd"/>
</dbReference>
<dbReference type="AlphaFoldDB" id="A0A3B1CGI1"/>
<organism evidence="3">
    <name type="scientific">hydrothermal vent metagenome</name>
    <dbReference type="NCBI Taxonomy" id="652676"/>
    <lineage>
        <taxon>unclassified sequences</taxon>
        <taxon>metagenomes</taxon>
        <taxon>ecological metagenomes</taxon>
    </lineage>
</organism>